<evidence type="ECO:0000259" key="1">
    <source>
        <dbReference type="Pfam" id="PF08765"/>
    </source>
</evidence>
<keyword evidence="3" id="KW-1185">Reference proteome</keyword>
<organism evidence="2 3">
    <name type="scientific">Paenibacillus popilliae</name>
    <name type="common">Bacillus popilliae</name>
    <dbReference type="NCBI Taxonomy" id="78057"/>
    <lineage>
        <taxon>Bacteria</taxon>
        <taxon>Bacillati</taxon>
        <taxon>Bacillota</taxon>
        <taxon>Bacilli</taxon>
        <taxon>Bacillales</taxon>
        <taxon>Paenibacillaceae</taxon>
        <taxon>Paenibacillus</taxon>
    </lineage>
</organism>
<gene>
    <name evidence="2" type="ORF">C7Y44_24340</name>
</gene>
<comment type="caution">
    <text evidence="2">The sequence shown here is derived from an EMBL/GenBank/DDBJ whole genome shotgun (WGS) entry which is preliminary data.</text>
</comment>
<name>A0ABY3AL72_PAEPP</name>
<dbReference type="PANTHER" id="PTHR37812:SF1">
    <property type="entry name" value="MU-LIKE PROPHAGE FLUMU PROTEIN C"/>
    <property type="match status" value="1"/>
</dbReference>
<dbReference type="PANTHER" id="PTHR37812">
    <property type="entry name" value="MU-LIKE PROPHAGE FLUMU PROTEIN C"/>
    <property type="match status" value="1"/>
</dbReference>
<dbReference type="EMBL" id="SADY01000008">
    <property type="protein sequence ID" value="TQR42258.1"/>
    <property type="molecule type" value="Genomic_DNA"/>
</dbReference>
<evidence type="ECO:0000313" key="2">
    <source>
        <dbReference type="EMBL" id="TQR42258.1"/>
    </source>
</evidence>
<dbReference type="Proteomes" id="UP000316208">
    <property type="component" value="Unassembled WGS sequence"/>
</dbReference>
<protein>
    <recommendedName>
        <fullName evidence="1">Mor transcription activator domain-containing protein</fullName>
    </recommendedName>
</protein>
<dbReference type="InterPro" id="IPR052411">
    <property type="entry name" value="c-mor_Regulatory_Protein"/>
</dbReference>
<dbReference type="InterPro" id="IPR049739">
    <property type="entry name" value="YraL-like"/>
</dbReference>
<proteinExistence type="predicted"/>
<sequence>MGYKSATKILPADLVKEIQKYIDGEYLYIPSCKRKSWGSKNGTKELLVQRDFEIYTEYQNGADMELLSDKYYLSIKGIQKILTSQRKQEIKKKSNL</sequence>
<evidence type="ECO:0000313" key="3">
    <source>
        <dbReference type="Proteomes" id="UP000316208"/>
    </source>
</evidence>
<dbReference type="InterPro" id="IPR009057">
    <property type="entry name" value="Homeodomain-like_sf"/>
</dbReference>
<dbReference type="InterPro" id="IPR014875">
    <property type="entry name" value="Mor_transcription_activator"/>
</dbReference>
<dbReference type="RefSeq" id="WP_142545933.1">
    <property type="nucleotide sequence ID" value="NZ_SADY01000008.1"/>
</dbReference>
<reference evidence="2 3" key="1">
    <citation type="submission" date="2018-03" db="EMBL/GenBank/DDBJ databases">
        <title>Aerobic endospore-forming bacteria genome sequencing and assembly.</title>
        <authorList>
            <person name="Cavalcante D.A."/>
            <person name="Driks A."/>
            <person name="Putonti C."/>
            <person name="De-Souza M.T."/>
        </authorList>
    </citation>
    <scope>NUCLEOTIDE SEQUENCE [LARGE SCALE GENOMIC DNA]</scope>
    <source>
        <strain evidence="2 3">SDF0028</strain>
    </source>
</reference>
<accession>A0ABY3AL72</accession>
<dbReference type="SUPFAM" id="SSF46689">
    <property type="entry name" value="Homeodomain-like"/>
    <property type="match status" value="1"/>
</dbReference>
<feature type="domain" description="Mor transcription activator" evidence="1">
    <location>
        <begin position="10"/>
        <end position="93"/>
    </location>
</feature>
<dbReference type="NCBIfam" id="NF040785">
    <property type="entry name" value="CD3324_fam"/>
    <property type="match status" value="1"/>
</dbReference>
<dbReference type="Pfam" id="PF08765">
    <property type="entry name" value="Mor"/>
    <property type="match status" value="1"/>
</dbReference>
<dbReference type="Gene3D" id="1.10.10.60">
    <property type="entry name" value="Homeodomain-like"/>
    <property type="match status" value="1"/>
</dbReference>